<dbReference type="GO" id="GO:0003676">
    <property type="term" value="F:nucleic acid binding"/>
    <property type="evidence" value="ECO:0007669"/>
    <property type="project" value="InterPro"/>
</dbReference>
<evidence type="ECO:0000256" key="5">
    <source>
        <dbReference type="ARBA" id="ARBA00022729"/>
    </source>
</evidence>
<dbReference type="AlphaFoldDB" id="A0A8D2KFI5"/>
<accession>A0A8D2KFI5</accession>
<keyword evidence="6" id="KW-0130">Cell adhesion</keyword>
<evidence type="ECO:0000313" key="14">
    <source>
        <dbReference type="Proteomes" id="UP000694417"/>
    </source>
</evidence>
<dbReference type="Gene3D" id="3.10.130.10">
    <property type="entry name" value="Ribonuclease A-like domain"/>
    <property type="match status" value="1"/>
</dbReference>
<keyword evidence="7" id="KW-0325">Glycoprotein</keyword>
<evidence type="ECO:0000256" key="3">
    <source>
        <dbReference type="ARBA" id="ARBA00021355"/>
    </source>
</evidence>
<keyword evidence="11" id="KW-1133">Transmembrane helix</keyword>
<dbReference type="CDD" id="cd00163">
    <property type="entry name" value="RNase_A"/>
    <property type="match status" value="1"/>
</dbReference>
<dbReference type="SUPFAM" id="SSF54076">
    <property type="entry name" value="RNase A-like"/>
    <property type="match status" value="1"/>
</dbReference>
<evidence type="ECO:0000256" key="2">
    <source>
        <dbReference type="ARBA" id="ARBA00005600"/>
    </source>
</evidence>
<dbReference type="GeneTree" id="ENSGT00730000111443"/>
<dbReference type="Pfam" id="PF00074">
    <property type="entry name" value="RnaseA"/>
    <property type="match status" value="1"/>
</dbReference>
<sequence>IQDCFWHQWKPRGHSLHWCQFSSQHHVLPFPSTCPGKMKLTLVQIFFMLLLLLLGLGLGLGLGLHMAAAVLEDTDQPLNQFWSSDSQDKVETTEEGKGTQATESLVLSNKGTEQPDLPEETFSSEDEVGGNKVLRDKTFLRSNQEDFRLSLEARECNSMMANKVKEHNRSCIFEYTFIHEEVNTVRAVCSSPVVPCDLKGIKCHRSPRPFDLTFCKLSKSGQLTPNCNYLTFILERVIVITCNGMNLRLTSIQ</sequence>
<name>A0A8D2KFI5_UROPR</name>
<dbReference type="Proteomes" id="UP000694417">
    <property type="component" value="Unplaced"/>
</dbReference>
<evidence type="ECO:0000256" key="4">
    <source>
        <dbReference type="ARBA" id="ARBA00022525"/>
    </source>
</evidence>
<dbReference type="InterPro" id="IPR001427">
    <property type="entry name" value="RNaseA"/>
</dbReference>
<dbReference type="InterPro" id="IPR023412">
    <property type="entry name" value="RNaseA_domain"/>
</dbReference>
<organism evidence="13 14">
    <name type="scientific">Urocitellus parryii</name>
    <name type="common">Arctic ground squirrel</name>
    <name type="synonym">Spermophilus parryii</name>
    <dbReference type="NCBI Taxonomy" id="9999"/>
    <lineage>
        <taxon>Eukaryota</taxon>
        <taxon>Metazoa</taxon>
        <taxon>Chordata</taxon>
        <taxon>Craniata</taxon>
        <taxon>Vertebrata</taxon>
        <taxon>Euteleostomi</taxon>
        <taxon>Mammalia</taxon>
        <taxon>Eutheria</taxon>
        <taxon>Euarchontoglires</taxon>
        <taxon>Glires</taxon>
        <taxon>Rodentia</taxon>
        <taxon>Sciuromorpha</taxon>
        <taxon>Sciuridae</taxon>
        <taxon>Xerinae</taxon>
        <taxon>Marmotini</taxon>
        <taxon>Urocitellus</taxon>
    </lineage>
</organism>
<evidence type="ECO:0000256" key="10">
    <source>
        <dbReference type="SAM" id="MobiDB-lite"/>
    </source>
</evidence>
<dbReference type="GO" id="GO:0007338">
    <property type="term" value="P:single fertilization"/>
    <property type="evidence" value="ECO:0007669"/>
    <property type="project" value="UniProtKB-KW"/>
</dbReference>
<feature type="transmembrane region" description="Helical" evidence="11">
    <location>
        <begin position="45"/>
        <end position="71"/>
    </location>
</feature>
<evidence type="ECO:0000256" key="7">
    <source>
        <dbReference type="ARBA" id="ARBA00023180"/>
    </source>
</evidence>
<keyword evidence="14" id="KW-1185">Reference proteome</keyword>
<dbReference type="Ensembl" id="ENSUPAT00010011328.1">
    <property type="protein sequence ID" value="ENSUPAP00010009837.1"/>
    <property type="gene ID" value="ENSUPAG00010007982.1"/>
</dbReference>
<evidence type="ECO:0000256" key="6">
    <source>
        <dbReference type="ARBA" id="ARBA00022889"/>
    </source>
</evidence>
<feature type="region of interest" description="Disordered" evidence="10">
    <location>
        <begin position="82"/>
        <end position="127"/>
    </location>
</feature>
<evidence type="ECO:0000256" key="11">
    <source>
        <dbReference type="SAM" id="Phobius"/>
    </source>
</evidence>
<dbReference type="GO" id="GO:0050830">
    <property type="term" value="P:defense response to Gram-positive bacterium"/>
    <property type="evidence" value="ECO:0007669"/>
    <property type="project" value="TreeGrafter"/>
</dbReference>
<dbReference type="PANTHER" id="PTHR11437:SF63">
    <property type="entry name" value="INACTIVE RIBONUCLEASE-LIKE PROTEIN 10"/>
    <property type="match status" value="1"/>
</dbReference>
<dbReference type="GO" id="GO:0007155">
    <property type="term" value="P:cell adhesion"/>
    <property type="evidence" value="ECO:0007669"/>
    <property type="project" value="UniProtKB-KW"/>
</dbReference>
<evidence type="ECO:0000313" key="13">
    <source>
        <dbReference type="Ensembl" id="ENSUPAP00010009837.1"/>
    </source>
</evidence>
<dbReference type="InterPro" id="IPR036816">
    <property type="entry name" value="RNaseA-like_dom_sf"/>
</dbReference>
<feature type="compositionally biased region" description="Polar residues" evidence="10">
    <location>
        <begin position="99"/>
        <end position="112"/>
    </location>
</feature>
<comment type="similarity">
    <text evidence="2">Belongs to the pancreatic ribonuclease family.</text>
</comment>
<reference evidence="13" key="1">
    <citation type="submission" date="2025-08" db="UniProtKB">
        <authorList>
            <consortium name="Ensembl"/>
        </authorList>
    </citation>
    <scope>IDENTIFICATION</scope>
</reference>
<evidence type="ECO:0000256" key="8">
    <source>
        <dbReference type="ARBA" id="ARBA00023279"/>
    </source>
</evidence>
<feature type="domain" description="Ribonuclease A-domain" evidence="12">
    <location>
        <begin position="132"/>
        <end position="247"/>
    </location>
</feature>
<reference evidence="13" key="2">
    <citation type="submission" date="2025-09" db="UniProtKB">
        <authorList>
            <consortium name="Ensembl"/>
        </authorList>
    </citation>
    <scope>IDENTIFICATION</scope>
</reference>
<feature type="compositionally biased region" description="Acidic residues" evidence="10">
    <location>
        <begin position="116"/>
        <end position="127"/>
    </location>
</feature>
<protein>
    <recommendedName>
        <fullName evidence="3">Inactive ribonuclease-like protein 10</fullName>
    </recommendedName>
</protein>
<dbReference type="GO" id="GO:0005576">
    <property type="term" value="C:extracellular region"/>
    <property type="evidence" value="ECO:0007669"/>
    <property type="project" value="UniProtKB-SubCell"/>
</dbReference>
<evidence type="ECO:0000256" key="9">
    <source>
        <dbReference type="ARBA" id="ARBA00045197"/>
    </source>
</evidence>
<dbReference type="PANTHER" id="PTHR11437">
    <property type="entry name" value="RIBONUCLEASE"/>
    <property type="match status" value="1"/>
</dbReference>
<keyword evidence="4" id="KW-0964">Secreted</keyword>
<keyword evidence="8" id="KW-0278">Fertilization</keyword>
<evidence type="ECO:0000259" key="12">
    <source>
        <dbReference type="SMART" id="SM00092"/>
    </source>
</evidence>
<keyword evidence="11" id="KW-0472">Membrane</keyword>
<dbReference type="FunFam" id="3.10.130.10:FF:000002">
    <property type="entry name" value="Inactive ribonuclease-like protein 10"/>
    <property type="match status" value="1"/>
</dbReference>
<gene>
    <name evidence="13" type="primary">RNASE10</name>
</gene>
<comment type="subcellular location">
    <subcellularLocation>
        <location evidence="1">Secreted</location>
    </subcellularLocation>
</comment>
<comment type="function">
    <text evidence="9">Secreted proximal epididymal protein required for post-testicular sperm maturation and male fertility. May be involved in sperm adhesion to the egg zona pellucida. Does not have ribonuclease activity.</text>
</comment>
<keyword evidence="5" id="KW-0732">Signal</keyword>
<dbReference type="SMART" id="SM00092">
    <property type="entry name" value="RNAse_Pc"/>
    <property type="match status" value="1"/>
</dbReference>
<evidence type="ECO:0000256" key="1">
    <source>
        <dbReference type="ARBA" id="ARBA00004613"/>
    </source>
</evidence>
<proteinExistence type="inferred from homology"/>
<dbReference type="PRINTS" id="PR00794">
    <property type="entry name" value="RIBONUCLEASE"/>
</dbReference>
<feature type="compositionally biased region" description="Basic and acidic residues" evidence="10">
    <location>
        <begin position="86"/>
        <end position="97"/>
    </location>
</feature>
<keyword evidence="11" id="KW-0812">Transmembrane</keyword>